<evidence type="ECO:0000256" key="1">
    <source>
        <dbReference type="ARBA" id="ARBA00022723"/>
    </source>
</evidence>
<evidence type="ECO:0000256" key="2">
    <source>
        <dbReference type="ARBA" id="ARBA00022771"/>
    </source>
</evidence>
<dbReference type="InterPro" id="IPR001841">
    <property type="entry name" value="Znf_RING"/>
</dbReference>
<evidence type="ECO:0000259" key="5">
    <source>
        <dbReference type="PROSITE" id="PS50089"/>
    </source>
</evidence>
<dbReference type="SUPFAM" id="SSF57850">
    <property type="entry name" value="RING/U-box"/>
    <property type="match status" value="2"/>
</dbReference>
<evidence type="ECO:0000256" key="3">
    <source>
        <dbReference type="ARBA" id="ARBA00022833"/>
    </source>
</evidence>
<dbReference type="Pfam" id="PF00612">
    <property type="entry name" value="IQ"/>
    <property type="match status" value="1"/>
</dbReference>
<sequence>DHITRNFLEPDFLLSDPLLTFKSKGHSKERAIRSDLPLSLGEEREYVLDPVPLPPTLAQRMGLVALPPERLSEDEWTLVKARSVQQRESEQPCAICREAFCLKPQVLLSCSHVFHKACLQAFERFSGRKCCPMCRREPYETRVIHDAARLFRNHCAVRIQAFWRGYVARKWYGNIRRTVCPKDKRLRRKFLEAKLQELSDDFVRRCHTDAEAFLSDIDRSLSSSRRVFRLLERKKHVAEPREDDWRRIQSQVTQRGAGDCPICLTALCDPGATPGSSGFKLHQRGRRSVLLSCSHLFHQVCLDAFEAFVADRSPACPLCRSRYHKKLI</sequence>
<accession>A0A3Q2Y8E3</accession>
<dbReference type="STRING" id="109280.ENSHCOP00000009416"/>
<proteinExistence type="predicted"/>
<feature type="domain" description="RING-type" evidence="5">
    <location>
        <begin position="260"/>
        <end position="320"/>
    </location>
</feature>
<dbReference type="OMA" id="PQENDWD"/>
<dbReference type="AlphaFoldDB" id="A0A3Q2Y8E3"/>
<dbReference type="PROSITE" id="PS50096">
    <property type="entry name" value="IQ"/>
    <property type="match status" value="1"/>
</dbReference>
<dbReference type="Gene3D" id="3.30.40.10">
    <property type="entry name" value="Zinc/RING finger domain, C3HC4 (zinc finger)"/>
    <property type="match status" value="2"/>
</dbReference>
<dbReference type="Pfam" id="PF13639">
    <property type="entry name" value="zf-RING_2"/>
    <property type="match status" value="1"/>
</dbReference>
<feature type="domain" description="RING-type" evidence="5">
    <location>
        <begin position="93"/>
        <end position="135"/>
    </location>
</feature>
<evidence type="ECO:0000256" key="4">
    <source>
        <dbReference type="PROSITE-ProRule" id="PRU00175"/>
    </source>
</evidence>
<reference evidence="6" key="2">
    <citation type="submission" date="2025-09" db="UniProtKB">
        <authorList>
            <consortium name="Ensembl"/>
        </authorList>
    </citation>
    <scope>IDENTIFICATION</scope>
</reference>
<keyword evidence="1" id="KW-0479">Metal-binding</keyword>
<dbReference type="GO" id="GO:0008270">
    <property type="term" value="F:zinc ion binding"/>
    <property type="evidence" value="ECO:0007669"/>
    <property type="project" value="UniProtKB-KW"/>
</dbReference>
<dbReference type="PANTHER" id="PTHR14991">
    <property type="entry name" value="RING FINGER PROTEIN 32"/>
    <property type="match status" value="1"/>
</dbReference>
<dbReference type="GeneTree" id="ENSGT00390000003759"/>
<dbReference type="CDD" id="cd23767">
    <property type="entry name" value="IQCD"/>
    <property type="match status" value="1"/>
</dbReference>
<keyword evidence="7" id="KW-1185">Reference proteome</keyword>
<evidence type="ECO:0000313" key="6">
    <source>
        <dbReference type="Ensembl" id="ENSHCOP00000009416.1"/>
    </source>
</evidence>
<reference evidence="6" key="1">
    <citation type="submission" date="2025-08" db="UniProtKB">
        <authorList>
            <consortium name="Ensembl"/>
        </authorList>
    </citation>
    <scope>IDENTIFICATION</scope>
</reference>
<dbReference type="InterPro" id="IPR042862">
    <property type="entry name" value="RNF32"/>
</dbReference>
<dbReference type="Proteomes" id="UP000264820">
    <property type="component" value="Unplaced"/>
</dbReference>
<dbReference type="InterPro" id="IPR000048">
    <property type="entry name" value="IQ_motif_EF-hand-BS"/>
</dbReference>
<dbReference type="InterPro" id="IPR013083">
    <property type="entry name" value="Znf_RING/FYVE/PHD"/>
</dbReference>
<dbReference type="Pfam" id="PF00097">
    <property type="entry name" value="zf-C3HC4"/>
    <property type="match status" value="1"/>
</dbReference>
<keyword evidence="2 4" id="KW-0863">Zinc-finger</keyword>
<dbReference type="SMART" id="SM00184">
    <property type="entry name" value="RING"/>
    <property type="match status" value="2"/>
</dbReference>
<evidence type="ECO:0000313" key="7">
    <source>
        <dbReference type="Proteomes" id="UP000264820"/>
    </source>
</evidence>
<dbReference type="CDD" id="cd16677">
    <property type="entry name" value="RING-H2_RNF32_rpt1"/>
    <property type="match status" value="1"/>
</dbReference>
<dbReference type="CDD" id="cd16678">
    <property type="entry name" value="RING-H2_RNF32_rpt2"/>
    <property type="match status" value="1"/>
</dbReference>
<organism evidence="6 7">
    <name type="scientific">Hippocampus comes</name>
    <name type="common">Tiger tail seahorse</name>
    <dbReference type="NCBI Taxonomy" id="109280"/>
    <lineage>
        <taxon>Eukaryota</taxon>
        <taxon>Metazoa</taxon>
        <taxon>Chordata</taxon>
        <taxon>Craniata</taxon>
        <taxon>Vertebrata</taxon>
        <taxon>Euteleostomi</taxon>
        <taxon>Actinopterygii</taxon>
        <taxon>Neopterygii</taxon>
        <taxon>Teleostei</taxon>
        <taxon>Neoteleostei</taxon>
        <taxon>Acanthomorphata</taxon>
        <taxon>Syngnathiaria</taxon>
        <taxon>Syngnathiformes</taxon>
        <taxon>Syngnathoidei</taxon>
        <taxon>Syngnathidae</taxon>
        <taxon>Hippocampus</taxon>
    </lineage>
</organism>
<dbReference type="PANTHER" id="PTHR14991:SF0">
    <property type="entry name" value="RING FINGER PROTEIN 32"/>
    <property type="match status" value="1"/>
</dbReference>
<dbReference type="InterPro" id="IPR018957">
    <property type="entry name" value="Znf_C3HC4_RING-type"/>
</dbReference>
<keyword evidence="3" id="KW-0862">Zinc</keyword>
<dbReference type="Ensembl" id="ENSHCOT00000015541.1">
    <property type="protein sequence ID" value="ENSHCOP00000009416.1"/>
    <property type="gene ID" value="ENSHCOG00000011846.1"/>
</dbReference>
<protein>
    <submittedName>
        <fullName evidence="6">Ring finger protein 32</fullName>
    </submittedName>
</protein>
<dbReference type="PROSITE" id="PS50089">
    <property type="entry name" value="ZF_RING_2"/>
    <property type="match status" value="2"/>
</dbReference>
<name>A0A3Q2Y8E3_HIPCM</name>